<name>A0A812DIQ5_ACAPH</name>
<accession>A0A812DIQ5</accession>
<evidence type="ECO:0000313" key="3">
    <source>
        <dbReference type="Proteomes" id="UP000597762"/>
    </source>
</evidence>
<keyword evidence="3" id="KW-1185">Reference proteome</keyword>
<comment type="caution">
    <text evidence="2">The sequence shown here is derived from an EMBL/GenBank/DDBJ whole genome shotgun (WGS) entry which is preliminary data.</text>
</comment>
<proteinExistence type="predicted"/>
<sequence>MPHLRQRFVEHPVAQLVDQIAFLGDRNEDRQADDAMVRIAPADRGLKTTMPRSPRPRSAERPKGEFVADDRLSQASLDRAPDANTLSSIRSSNTAPCPAGPPGRSAPCRPGAPDRSDRAHSFIAHHRAAGRPQRTGMPRGCWGLAQAVDPLSASNDTPTPSSALSKMIQNSSPPRRATKAPAIAYCYGSFDLADQFVPGQMPQRVVHRQAIEIDHRRLVTGQGIRRVQSAPQRKRLGWGHRSADRASRCASRGFRGFGSADFSSSAMTCAASCARAWASSRSFCHRWHSAMAVCGTSAGAKASERCEDLVGGPGSWLISAGVKSV</sequence>
<gene>
    <name evidence="2" type="ORF">SPHA_56753</name>
</gene>
<protein>
    <submittedName>
        <fullName evidence="2">Uncharacterized protein</fullName>
    </submittedName>
</protein>
<feature type="compositionally biased region" description="Polar residues" evidence="1">
    <location>
        <begin position="152"/>
        <end position="173"/>
    </location>
</feature>
<feature type="region of interest" description="Disordered" evidence="1">
    <location>
        <begin position="40"/>
        <end position="118"/>
    </location>
</feature>
<dbReference type="EMBL" id="CAHIKZ030003793">
    <property type="protein sequence ID" value="CAE1304082.1"/>
    <property type="molecule type" value="Genomic_DNA"/>
</dbReference>
<organism evidence="2 3">
    <name type="scientific">Acanthosepion pharaonis</name>
    <name type="common">Pharaoh cuttlefish</name>
    <name type="synonym">Sepia pharaonis</name>
    <dbReference type="NCBI Taxonomy" id="158019"/>
    <lineage>
        <taxon>Eukaryota</taxon>
        <taxon>Metazoa</taxon>
        <taxon>Spiralia</taxon>
        <taxon>Lophotrochozoa</taxon>
        <taxon>Mollusca</taxon>
        <taxon>Cephalopoda</taxon>
        <taxon>Coleoidea</taxon>
        <taxon>Decapodiformes</taxon>
        <taxon>Sepiida</taxon>
        <taxon>Sepiina</taxon>
        <taxon>Sepiidae</taxon>
        <taxon>Acanthosepion</taxon>
    </lineage>
</organism>
<feature type="compositionally biased region" description="Basic and acidic residues" evidence="1">
    <location>
        <begin position="57"/>
        <end position="72"/>
    </location>
</feature>
<evidence type="ECO:0000256" key="1">
    <source>
        <dbReference type="SAM" id="MobiDB-lite"/>
    </source>
</evidence>
<reference evidence="2" key="1">
    <citation type="submission" date="2021-01" db="EMBL/GenBank/DDBJ databases">
        <authorList>
            <person name="Li R."/>
            <person name="Bekaert M."/>
        </authorList>
    </citation>
    <scope>NUCLEOTIDE SEQUENCE</scope>
    <source>
        <strain evidence="2">Farmed</strain>
    </source>
</reference>
<dbReference type="AlphaFoldDB" id="A0A812DIQ5"/>
<feature type="region of interest" description="Disordered" evidence="1">
    <location>
        <begin position="152"/>
        <end position="175"/>
    </location>
</feature>
<feature type="compositionally biased region" description="Polar residues" evidence="1">
    <location>
        <begin position="84"/>
        <end position="95"/>
    </location>
</feature>
<evidence type="ECO:0000313" key="2">
    <source>
        <dbReference type="EMBL" id="CAE1304082.1"/>
    </source>
</evidence>
<dbReference type="Proteomes" id="UP000597762">
    <property type="component" value="Unassembled WGS sequence"/>
</dbReference>